<dbReference type="EMBL" id="AZIM01003629">
    <property type="protein sequence ID" value="ETE61819.1"/>
    <property type="molecule type" value="Genomic_DNA"/>
</dbReference>
<sequence length="208" mass="22285">MKRSSQTCHREQASGNPTPPLLPEHNCFPASTPLTSVPNRRSSCIESASVQPHCPRRAVVAATTGAVGLHVSTTATPSMPVAAVLTPAFRPMPTTVATLLGCEGAEMQAGREPSGSQPWARPGPLKEGKMGDASCSRESGWLITILHKLACKQLQDGNPYTWWIGRANEKQYYWGGSGPGIQKCACGIERNCTDSKYNCNCDADSKQE</sequence>
<protein>
    <submittedName>
        <fullName evidence="2">Contactin-associated protein-like 2</fullName>
    </submittedName>
</protein>
<proteinExistence type="predicted"/>
<feature type="non-terminal residue" evidence="2">
    <location>
        <position position="1"/>
    </location>
</feature>
<evidence type="ECO:0000313" key="2">
    <source>
        <dbReference type="EMBL" id="ETE61819.1"/>
    </source>
</evidence>
<evidence type="ECO:0000256" key="1">
    <source>
        <dbReference type="SAM" id="MobiDB-lite"/>
    </source>
</evidence>
<feature type="region of interest" description="Disordered" evidence="1">
    <location>
        <begin position="108"/>
        <end position="131"/>
    </location>
</feature>
<accession>V8NHP1</accession>
<dbReference type="OrthoDB" id="26719at2759"/>
<name>V8NHP1_OPHHA</name>
<dbReference type="Proteomes" id="UP000018936">
    <property type="component" value="Unassembled WGS sequence"/>
</dbReference>
<dbReference type="AlphaFoldDB" id="V8NHP1"/>
<feature type="region of interest" description="Disordered" evidence="1">
    <location>
        <begin position="1"/>
        <end position="27"/>
    </location>
</feature>
<gene>
    <name evidence="2" type="primary">CNTNAP2</name>
    <name evidence="2" type="ORF">L345_12427</name>
</gene>
<organism evidence="2 3">
    <name type="scientific">Ophiophagus hannah</name>
    <name type="common">King cobra</name>
    <name type="synonym">Naja hannah</name>
    <dbReference type="NCBI Taxonomy" id="8665"/>
    <lineage>
        <taxon>Eukaryota</taxon>
        <taxon>Metazoa</taxon>
        <taxon>Chordata</taxon>
        <taxon>Craniata</taxon>
        <taxon>Vertebrata</taxon>
        <taxon>Euteleostomi</taxon>
        <taxon>Lepidosauria</taxon>
        <taxon>Squamata</taxon>
        <taxon>Bifurcata</taxon>
        <taxon>Unidentata</taxon>
        <taxon>Episquamata</taxon>
        <taxon>Toxicofera</taxon>
        <taxon>Serpentes</taxon>
        <taxon>Colubroidea</taxon>
        <taxon>Elapidae</taxon>
        <taxon>Elapinae</taxon>
        <taxon>Ophiophagus</taxon>
    </lineage>
</organism>
<reference evidence="2 3" key="1">
    <citation type="journal article" date="2013" name="Proc. Natl. Acad. Sci. U.S.A.">
        <title>The king cobra genome reveals dynamic gene evolution and adaptation in the snake venom system.</title>
        <authorList>
            <person name="Vonk F.J."/>
            <person name="Casewell N.R."/>
            <person name="Henkel C.V."/>
            <person name="Heimberg A.M."/>
            <person name="Jansen H.J."/>
            <person name="McCleary R.J."/>
            <person name="Kerkkamp H.M."/>
            <person name="Vos R.A."/>
            <person name="Guerreiro I."/>
            <person name="Calvete J.J."/>
            <person name="Wuster W."/>
            <person name="Woods A.E."/>
            <person name="Logan J.M."/>
            <person name="Harrison R.A."/>
            <person name="Castoe T.A."/>
            <person name="de Koning A.P."/>
            <person name="Pollock D.D."/>
            <person name="Yandell M."/>
            <person name="Calderon D."/>
            <person name="Renjifo C."/>
            <person name="Currier R.B."/>
            <person name="Salgado D."/>
            <person name="Pla D."/>
            <person name="Sanz L."/>
            <person name="Hyder A.S."/>
            <person name="Ribeiro J.M."/>
            <person name="Arntzen J.W."/>
            <person name="van den Thillart G.E."/>
            <person name="Boetzer M."/>
            <person name="Pirovano W."/>
            <person name="Dirks R.P."/>
            <person name="Spaink H.P."/>
            <person name="Duboule D."/>
            <person name="McGlinn E."/>
            <person name="Kini R.M."/>
            <person name="Richardson M.K."/>
        </authorList>
    </citation>
    <scope>NUCLEOTIDE SEQUENCE</scope>
    <source>
        <tissue evidence="2">Blood</tissue>
    </source>
</reference>
<keyword evidence="3" id="KW-1185">Reference proteome</keyword>
<comment type="caution">
    <text evidence="2">The sequence shown here is derived from an EMBL/GenBank/DDBJ whole genome shotgun (WGS) entry which is preliminary data.</text>
</comment>
<evidence type="ECO:0000313" key="3">
    <source>
        <dbReference type="Proteomes" id="UP000018936"/>
    </source>
</evidence>